<dbReference type="Gene3D" id="3.30.70.80">
    <property type="entry name" value="Peptidase S8 propeptide/proteinase inhibitor I9"/>
    <property type="match status" value="1"/>
</dbReference>
<dbReference type="PANTHER" id="PTHR43806">
    <property type="entry name" value="PEPTIDASE S8"/>
    <property type="match status" value="1"/>
</dbReference>
<dbReference type="InterPro" id="IPR034193">
    <property type="entry name" value="PCSK9_ProteinaseK-like"/>
</dbReference>
<evidence type="ECO:0000256" key="6">
    <source>
        <dbReference type="PROSITE-ProRule" id="PRU01240"/>
    </source>
</evidence>
<feature type="region of interest" description="Disordered" evidence="8">
    <location>
        <begin position="576"/>
        <end position="600"/>
    </location>
</feature>
<dbReference type="SUPFAM" id="SSF54897">
    <property type="entry name" value="Protease propeptides/inhibitors"/>
    <property type="match status" value="1"/>
</dbReference>
<keyword evidence="3 6" id="KW-0378">Hydrolase</keyword>
<feature type="signal peptide" evidence="9">
    <location>
        <begin position="1"/>
        <end position="24"/>
    </location>
</feature>
<dbReference type="GO" id="GO:0004252">
    <property type="term" value="F:serine-type endopeptidase activity"/>
    <property type="evidence" value="ECO:0007669"/>
    <property type="project" value="UniProtKB-UniRule"/>
</dbReference>
<dbReference type="PROSITE" id="PS00136">
    <property type="entry name" value="SUBTILASE_ASP"/>
    <property type="match status" value="1"/>
</dbReference>
<dbReference type="Pfam" id="PF00082">
    <property type="entry name" value="Peptidase_S8"/>
    <property type="match status" value="1"/>
</dbReference>
<comment type="caution">
    <text evidence="11">The sequence shown here is derived from an EMBL/GenBank/DDBJ whole genome shotgun (WGS) entry which is preliminary data.</text>
</comment>
<dbReference type="GO" id="GO:0005615">
    <property type="term" value="C:extracellular space"/>
    <property type="evidence" value="ECO:0007669"/>
    <property type="project" value="TreeGrafter"/>
</dbReference>
<feature type="chain" id="PRO_5038430128" description="Peptidase S8/S53 domain-containing protein" evidence="9">
    <location>
        <begin position="25"/>
        <end position="600"/>
    </location>
</feature>
<protein>
    <recommendedName>
        <fullName evidence="10">Peptidase S8/S53 domain-containing protein</fullName>
    </recommendedName>
</protein>
<evidence type="ECO:0000256" key="8">
    <source>
        <dbReference type="SAM" id="MobiDB-lite"/>
    </source>
</evidence>
<keyword evidence="12" id="KW-1185">Reference proteome</keyword>
<feature type="active site" description="Charge relay system" evidence="5 6">
    <location>
        <position position="168"/>
    </location>
</feature>
<evidence type="ECO:0000256" key="3">
    <source>
        <dbReference type="ARBA" id="ARBA00022801"/>
    </source>
</evidence>
<name>A0A7W7HZH3_9ACTN</name>
<dbReference type="PRINTS" id="PR00723">
    <property type="entry name" value="SUBTILISIN"/>
</dbReference>
<dbReference type="InterPro" id="IPR050131">
    <property type="entry name" value="Peptidase_S8_subtilisin-like"/>
</dbReference>
<dbReference type="InterPro" id="IPR023828">
    <property type="entry name" value="Peptidase_S8_Ser-AS"/>
</dbReference>
<evidence type="ECO:0000256" key="1">
    <source>
        <dbReference type="ARBA" id="ARBA00011073"/>
    </source>
</evidence>
<feature type="active site" description="Charge relay system" evidence="5 6">
    <location>
        <position position="353"/>
    </location>
</feature>
<evidence type="ECO:0000256" key="5">
    <source>
        <dbReference type="PIRSR" id="PIRSR615500-1"/>
    </source>
</evidence>
<evidence type="ECO:0000256" key="2">
    <source>
        <dbReference type="ARBA" id="ARBA00022670"/>
    </source>
</evidence>
<evidence type="ECO:0000256" key="9">
    <source>
        <dbReference type="SAM" id="SignalP"/>
    </source>
</evidence>
<dbReference type="FunFam" id="3.40.50.200:FF:000014">
    <property type="entry name" value="Proteinase K"/>
    <property type="match status" value="1"/>
</dbReference>
<dbReference type="InterPro" id="IPR023827">
    <property type="entry name" value="Peptidase_S8_Asp-AS"/>
</dbReference>
<sequence>MFLGYLISRQGLTLVAALAATASAGGVPAAAPAPPSVDRMAERPAEGFVHGLGAASAVPGRFIVLLRRDRATVQSVGVTARSLVGNRIGRVFGGAVPGFTASLSVGEARRLAADPAVSVVEQDRIVRVSGTQRKAPWSLDRVDARSRKLSGTFTASSSGAGVHAYVIDTGIRISHKEFGDRASYGYDFVDGDTSARDCDGHGTHVAAILGGHKYGVAKSVRLVAVRVLDCDGEGTTSDVVEAVDWVTEHAVHPAVANMSLGGGYSAAIDQAVEDSIAGGVSYVVAAGNENANAYNGSPSGVGPAITVGATDRRDRRASFSNYGSTVDIFAPGVDIRSAYYRSDTATAVMDGTSMASPHVAGAVALILAAHPAYTPAEVRSLLVRQATTGKVTRRSGSPNRLLFVPAPPAPTKITTRSLPGALVGEQYSAQLKLQPGRTGRWQLASGSLPAGLRLSAGGQLSGRPAAAGTRRFTVRFTDYVPQRVSQALTLTVRPYPPVIVTAALPYAVLGEQYRAELAVAGQRAGVWSIAQGTLPAGLELDPAGFIGGTPTEGGTAALTLRFTDQFAQAGTRTLTLTAGTDPPQAAERWDADWQHPPATG</sequence>
<dbReference type="PROSITE" id="PS51892">
    <property type="entry name" value="SUBTILASE"/>
    <property type="match status" value="1"/>
</dbReference>
<dbReference type="GO" id="GO:0006508">
    <property type="term" value="P:proteolysis"/>
    <property type="evidence" value="ECO:0007669"/>
    <property type="project" value="UniProtKB-KW"/>
</dbReference>
<evidence type="ECO:0000313" key="12">
    <source>
        <dbReference type="Proteomes" id="UP000578112"/>
    </source>
</evidence>
<organism evidence="11 12">
    <name type="scientific">Actinoplanes digitatis</name>
    <dbReference type="NCBI Taxonomy" id="1868"/>
    <lineage>
        <taxon>Bacteria</taxon>
        <taxon>Bacillati</taxon>
        <taxon>Actinomycetota</taxon>
        <taxon>Actinomycetes</taxon>
        <taxon>Micromonosporales</taxon>
        <taxon>Micromonosporaceae</taxon>
        <taxon>Actinoplanes</taxon>
    </lineage>
</organism>
<dbReference type="InterPro" id="IPR037045">
    <property type="entry name" value="S8pro/Inhibitor_I9_sf"/>
</dbReference>
<dbReference type="InterPro" id="IPR000209">
    <property type="entry name" value="Peptidase_S8/S53_dom"/>
</dbReference>
<dbReference type="PROSITE" id="PS00138">
    <property type="entry name" value="SUBTILASE_SER"/>
    <property type="match status" value="1"/>
</dbReference>
<dbReference type="InterPro" id="IPR013783">
    <property type="entry name" value="Ig-like_fold"/>
</dbReference>
<gene>
    <name evidence="11" type="ORF">BJ971_004203</name>
</gene>
<keyword evidence="9" id="KW-0732">Signal</keyword>
<proteinExistence type="inferred from homology"/>
<dbReference type="GO" id="GO:0005975">
    <property type="term" value="P:carbohydrate metabolic process"/>
    <property type="evidence" value="ECO:0007669"/>
    <property type="project" value="UniProtKB-ARBA"/>
</dbReference>
<accession>A0A7W7HZH3</accession>
<comment type="similarity">
    <text evidence="1 6 7">Belongs to the peptidase S8 family.</text>
</comment>
<dbReference type="SUPFAM" id="SSF52743">
    <property type="entry name" value="Subtilisin-like"/>
    <property type="match status" value="1"/>
</dbReference>
<reference evidence="11 12" key="1">
    <citation type="submission" date="2020-08" db="EMBL/GenBank/DDBJ databases">
        <title>Sequencing the genomes of 1000 actinobacteria strains.</title>
        <authorList>
            <person name="Klenk H.-P."/>
        </authorList>
    </citation>
    <scope>NUCLEOTIDE SEQUENCE [LARGE SCALE GENOMIC DNA]</scope>
    <source>
        <strain evidence="11 12">DSM 43149</strain>
    </source>
</reference>
<feature type="domain" description="Peptidase S8/S53" evidence="10">
    <location>
        <begin position="163"/>
        <end position="391"/>
    </location>
</feature>
<evidence type="ECO:0000313" key="11">
    <source>
        <dbReference type="EMBL" id="MBB4763647.1"/>
    </source>
</evidence>
<feature type="active site" description="Charge relay system" evidence="5 6">
    <location>
        <position position="201"/>
    </location>
</feature>
<dbReference type="Pfam" id="PF05345">
    <property type="entry name" value="He_PIG"/>
    <property type="match status" value="2"/>
</dbReference>
<evidence type="ECO:0000259" key="10">
    <source>
        <dbReference type="Pfam" id="PF00082"/>
    </source>
</evidence>
<dbReference type="Gene3D" id="2.60.40.10">
    <property type="entry name" value="Immunoglobulins"/>
    <property type="match status" value="2"/>
</dbReference>
<dbReference type="Gene3D" id="3.40.50.200">
    <property type="entry name" value="Peptidase S8/S53 domain"/>
    <property type="match status" value="1"/>
</dbReference>
<keyword evidence="4 6" id="KW-0720">Serine protease</keyword>
<dbReference type="AlphaFoldDB" id="A0A7W7HZH3"/>
<dbReference type="PANTHER" id="PTHR43806:SF11">
    <property type="entry name" value="CEREVISIN-RELATED"/>
    <property type="match status" value="1"/>
</dbReference>
<dbReference type="Proteomes" id="UP000578112">
    <property type="component" value="Unassembled WGS sequence"/>
</dbReference>
<dbReference type="EMBL" id="JACHNH010000001">
    <property type="protein sequence ID" value="MBB4763647.1"/>
    <property type="molecule type" value="Genomic_DNA"/>
</dbReference>
<dbReference type="InterPro" id="IPR015500">
    <property type="entry name" value="Peptidase_S8_subtilisin-rel"/>
</dbReference>
<evidence type="ECO:0000256" key="7">
    <source>
        <dbReference type="RuleBase" id="RU003355"/>
    </source>
</evidence>
<dbReference type="CDD" id="cd04077">
    <property type="entry name" value="Peptidases_S8_PCSK9_ProteinaseK_like"/>
    <property type="match status" value="1"/>
</dbReference>
<keyword evidence="2 6" id="KW-0645">Protease</keyword>
<dbReference type="InterPro" id="IPR036852">
    <property type="entry name" value="Peptidase_S8/S53_dom_sf"/>
</dbReference>
<dbReference type="RefSeq" id="WP_239087355.1">
    <property type="nucleotide sequence ID" value="NZ_BOMK01000020.1"/>
</dbReference>
<evidence type="ECO:0000256" key="4">
    <source>
        <dbReference type="ARBA" id="ARBA00022825"/>
    </source>
</evidence>